<sequence>MVLIQSNLNSLRHMHCPLCNSRWNVYAPNPRPATMPAICASNKTKKAHLNWHRCIGIIIYLPVIQCRFRCRQKCGCIFILVNGAFDASGTIPLLKQRCYASIFLKTNRKVKWFYPKHCAYAYP</sequence>
<evidence type="ECO:0000313" key="1">
    <source>
        <dbReference type="EMBL" id="PSJ79352.1"/>
    </source>
</evidence>
<dbReference type="EMBL" id="PXYY01000123">
    <property type="protein sequence ID" value="PSJ79352.1"/>
    <property type="molecule type" value="Genomic_DNA"/>
</dbReference>
<keyword evidence="2" id="KW-1185">Reference proteome</keyword>
<dbReference type="Proteomes" id="UP000241868">
    <property type="component" value="Unassembled WGS sequence"/>
</dbReference>
<reference evidence="1 2" key="1">
    <citation type="submission" date="2018-03" db="EMBL/GenBank/DDBJ databases">
        <title>Neisseria weixii sp. nov., isolated from the intestinal contents of Tibetan Plateau pika (Ochotona curzoniae) in Yushu, Qinghai Province, China.</title>
        <authorList>
            <person name="Gui Z."/>
        </authorList>
    </citation>
    <scope>NUCLEOTIDE SEQUENCE [LARGE SCALE GENOMIC DNA]</scope>
    <source>
        <strain evidence="1 2">ATCC 51483</strain>
    </source>
</reference>
<gene>
    <name evidence="1" type="ORF">C7N83_12715</name>
</gene>
<organism evidence="1 2">
    <name type="scientific">Neisseria iguanae</name>
    <dbReference type="NCBI Taxonomy" id="90242"/>
    <lineage>
        <taxon>Bacteria</taxon>
        <taxon>Pseudomonadati</taxon>
        <taxon>Pseudomonadota</taxon>
        <taxon>Betaproteobacteria</taxon>
        <taxon>Neisseriales</taxon>
        <taxon>Neisseriaceae</taxon>
        <taxon>Neisseria</taxon>
    </lineage>
</organism>
<evidence type="ECO:0000313" key="2">
    <source>
        <dbReference type="Proteomes" id="UP000241868"/>
    </source>
</evidence>
<proteinExistence type="predicted"/>
<comment type="caution">
    <text evidence="1">The sequence shown here is derived from an EMBL/GenBank/DDBJ whole genome shotgun (WGS) entry which is preliminary data.</text>
</comment>
<protein>
    <submittedName>
        <fullName evidence="1">Uncharacterized protein</fullName>
    </submittedName>
</protein>
<name>A0A2P7TXA1_9NEIS</name>
<accession>A0A2P7TXA1</accession>
<dbReference type="AlphaFoldDB" id="A0A2P7TXA1"/>